<dbReference type="EMBL" id="JAENGZ010000067">
    <property type="protein sequence ID" value="KAG6970758.1"/>
    <property type="molecule type" value="Genomic_DNA"/>
</dbReference>
<evidence type="ECO:0000313" key="3">
    <source>
        <dbReference type="Proteomes" id="UP000688947"/>
    </source>
</evidence>
<evidence type="ECO:0000256" key="1">
    <source>
        <dbReference type="SAM" id="MobiDB-lite"/>
    </source>
</evidence>
<feature type="region of interest" description="Disordered" evidence="1">
    <location>
        <begin position="89"/>
        <end position="123"/>
    </location>
</feature>
<feature type="compositionally biased region" description="Polar residues" evidence="1">
    <location>
        <begin position="1"/>
        <end position="20"/>
    </location>
</feature>
<evidence type="ECO:0000313" key="2">
    <source>
        <dbReference type="EMBL" id="KAG6970758.1"/>
    </source>
</evidence>
<feature type="region of interest" description="Disordered" evidence="1">
    <location>
        <begin position="1"/>
        <end position="74"/>
    </location>
</feature>
<name>A0A8T1UWX8_9STRA</name>
<organism evidence="2 3">
    <name type="scientific">Phytophthora cactorum</name>
    <dbReference type="NCBI Taxonomy" id="29920"/>
    <lineage>
        <taxon>Eukaryota</taxon>
        <taxon>Sar</taxon>
        <taxon>Stramenopiles</taxon>
        <taxon>Oomycota</taxon>
        <taxon>Peronosporomycetes</taxon>
        <taxon>Peronosporales</taxon>
        <taxon>Peronosporaceae</taxon>
        <taxon>Phytophthora</taxon>
    </lineage>
</organism>
<dbReference type="Proteomes" id="UP000688947">
    <property type="component" value="Unassembled WGS sequence"/>
</dbReference>
<protein>
    <submittedName>
        <fullName evidence="2">Uncharacterized protein</fullName>
    </submittedName>
</protein>
<accession>A0A8T1UWX8</accession>
<feature type="compositionally biased region" description="Low complexity" evidence="1">
    <location>
        <begin position="24"/>
        <end position="35"/>
    </location>
</feature>
<proteinExistence type="predicted"/>
<dbReference type="VEuPathDB" id="FungiDB:PC110_g3017"/>
<reference evidence="2" key="1">
    <citation type="submission" date="2021-01" db="EMBL/GenBank/DDBJ databases">
        <title>Phytophthora aleatoria, a newly-described species from Pinus radiata is distinct from Phytophthora cactorum isolates based on comparative genomics.</title>
        <authorList>
            <person name="Mcdougal R."/>
            <person name="Panda P."/>
            <person name="Williams N."/>
            <person name="Studholme D.J."/>
        </authorList>
    </citation>
    <scope>NUCLEOTIDE SEQUENCE</scope>
    <source>
        <strain evidence="2">NZFS 3830</strain>
    </source>
</reference>
<dbReference type="VEuPathDB" id="FungiDB:PC110_g3018"/>
<gene>
    <name evidence="2" type="ORF">JG687_00002450</name>
</gene>
<dbReference type="OrthoDB" id="119730at2759"/>
<sequence>MITRGTSDLPSAPTSPSSRTYIVPSDSDPQPASSAEEGPVVADTVDVTGTEEPWAAASARRTTEPRPLRPSKRLPAKLITGTALAEARKGKKTLIKRTAAGSSAAPPKKPTGDGERASDAISGDIKISRRIGSCEALGGDNEASRTSAAAPDQVTVDMAAQLSIAAYARGAVTSVTSPNAKGEIPPAELCYLTTASFPEGAKKAKGDYNPPQAHLLAASRMFRAFGTETVGEVSRDACCAVGDLQWSAWITWPDADASSEGAALEDGSTNSNFSSDCSPSANLPTATLQRASYEDILVALYGLDTFGHEVWYDHMCKLAPRFRSLVAKNKSAGPANTPTRVQLTLLYSSMFLGAALGHMQADGPQWWSGFCETLCGIDYQSPVWTLALVSALTQVKREGGRHVSLGQSGDFGRRDTLRRPAIPESMRRLIPINRKGQEPCLLNVAELPYSGGSRDRCGNPRRAHNWPDRLPMRFQEWIDGTYAARGQAEDGRQ</sequence>
<comment type="caution">
    <text evidence="2">The sequence shown here is derived from an EMBL/GenBank/DDBJ whole genome shotgun (WGS) entry which is preliminary data.</text>
</comment>
<dbReference type="AlphaFoldDB" id="A0A8T1UWX8"/>